<evidence type="ECO:0000256" key="9">
    <source>
        <dbReference type="HAMAP-Rule" id="MF_00236"/>
    </source>
</evidence>
<keyword evidence="7 9" id="KW-0811">Translocation</keyword>
<keyword evidence="8 9" id="KW-0472">Membrane</keyword>
<dbReference type="GO" id="GO:0008320">
    <property type="term" value="F:protein transmembrane transporter activity"/>
    <property type="evidence" value="ECO:0007669"/>
    <property type="project" value="UniProtKB-UniRule"/>
</dbReference>
<comment type="function">
    <text evidence="9">Part of the twin-arginine translocation (Tat) system that transports large folded proteins containing a characteristic twin-arginine motif in their signal peptide across membranes. TatA could form the protein-conducting channel of the Tat system.</text>
</comment>
<evidence type="ECO:0000256" key="10">
    <source>
        <dbReference type="SAM" id="MobiDB-lite"/>
    </source>
</evidence>
<dbReference type="PANTHER" id="PTHR42982:SF8">
    <property type="entry name" value="SEC-INDEPENDENT PROTEIN TRANSLOCASE PROTEIN TATA"/>
    <property type="match status" value="1"/>
</dbReference>
<reference evidence="11 12" key="1">
    <citation type="submission" date="2016-08" db="EMBL/GenBank/DDBJ databases">
        <title>Genome sequence of Clavibacter michiganensis subsp. michiganensis strain CASJ007.</title>
        <authorList>
            <person name="Thapa S.P."/>
            <person name="Coaker G."/>
        </authorList>
    </citation>
    <scope>NUCLEOTIDE SEQUENCE [LARGE SCALE GENOMIC DNA]</scope>
    <source>
        <strain evidence="11">CASJ007</strain>
    </source>
</reference>
<keyword evidence="4 9" id="KW-0812">Transmembrane</keyword>
<evidence type="ECO:0000256" key="1">
    <source>
        <dbReference type="ARBA" id="ARBA00004162"/>
    </source>
</evidence>
<evidence type="ECO:0000256" key="3">
    <source>
        <dbReference type="ARBA" id="ARBA00022475"/>
    </source>
</evidence>
<dbReference type="GO" id="GO:0033281">
    <property type="term" value="C:TAT protein transport complex"/>
    <property type="evidence" value="ECO:0007669"/>
    <property type="project" value="UniProtKB-UniRule"/>
</dbReference>
<dbReference type="Proteomes" id="UP000195062">
    <property type="component" value="Unassembled WGS sequence"/>
</dbReference>
<sequence>MLGNLTGWHLVIILVVIVLLFGSTKLPALAKSVGQSMRIFKGEVKTMKEESGSDRRDDTRDENRRRDEERYRADDRDATPRDYVRPGESRVDEPRYDAPRYDSPRDGGDSRPAPDP</sequence>
<evidence type="ECO:0000256" key="7">
    <source>
        <dbReference type="ARBA" id="ARBA00023010"/>
    </source>
</evidence>
<dbReference type="InterPro" id="IPR006312">
    <property type="entry name" value="TatA/E"/>
</dbReference>
<name>A0A251XIJ3_CLAMM</name>
<evidence type="ECO:0000256" key="2">
    <source>
        <dbReference type="ARBA" id="ARBA00022448"/>
    </source>
</evidence>
<accession>A0A251XIJ3</accession>
<protein>
    <recommendedName>
        <fullName evidence="9">Sec-independent protein translocase protein TatA</fullName>
    </recommendedName>
</protein>
<evidence type="ECO:0000256" key="6">
    <source>
        <dbReference type="ARBA" id="ARBA00022989"/>
    </source>
</evidence>
<keyword evidence="6 9" id="KW-1133">Transmembrane helix</keyword>
<keyword evidence="12" id="KW-1185">Reference proteome</keyword>
<feature type="region of interest" description="Disordered" evidence="10">
    <location>
        <begin position="40"/>
        <end position="116"/>
    </location>
</feature>
<evidence type="ECO:0000256" key="4">
    <source>
        <dbReference type="ARBA" id="ARBA00022692"/>
    </source>
</evidence>
<proteinExistence type="inferred from homology"/>
<comment type="similarity">
    <text evidence="9">Belongs to the TatA/E family.</text>
</comment>
<keyword evidence="5 9" id="KW-0653">Protein transport</keyword>
<dbReference type="Gene3D" id="1.20.5.3310">
    <property type="match status" value="1"/>
</dbReference>
<comment type="caution">
    <text evidence="11">The sequence shown here is derived from an EMBL/GenBank/DDBJ whole genome shotgun (WGS) entry which is preliminary data.</text>
</comment>
<comment type="subcellular location">
    <subcellularLocation>
        <location evidence="1 9">Cell membrane</location>
        <topology evidence="1 9">Single-pass membrane protein</topology>
    </subcellularLocation>
</comment>
<dbReference type="InterPro" id="IPR003369">
    <property type="entry name" value="TatA/B/E"/>
</dbReference>
<comment type="subunit">
    <text evidence="9">The Tat system comprises two distinct complexes: a TatABC complex, containing multiple copies of TatA, TatB and TatC subunits, and a separate TatA complex, containing only TatA subunits. Substrates initially bind to the TatABC complex, which probably triggers association of the separate TatA complex to form the active translocon.</text>
</comment>
<keyword evidence="2 9" id="KW-0813">Transport</keyword>
<dbReference type="AlphaFoldDB" id="A0A251XIJ3"/>
<evidence type="ECO:0000313" key="12">
    <source>
        <dbReference type="Proteomes" id="UP000195062"/>
    </source>
</evidence>
<dbReference type="EMBL" id="MDHH01000002">
    <property type="protein sequence ID" value="OUE02854.1"/>
    <property type="molecule type" value="Genomic_DNA"/>
</dbReference>
<dbReference type="GO" id="GO:0043953">
    <property type="term" value="P:protein transport by the Tat complex"/>
    <property type="evidence" value="ECO:0007669"/>
    <property type="project" value="UniProtKB-UniRule"/>
</dbReference>
<organism evidence="11 12">
    <name type="scientific">Clavibacter michiganensis subsp. michiganensis</name>
    <dbReference type="NCBI Taxonomy" id="33013"/>
    <lineage>
        <taxon>Bacteria</taxon>
        <taxon>Bacillati</taxon>
        <taxon>Actinomycetota</taxon>
        <taxon>Actinomycetes</taxon>
        <taxon>Micrococcales</taxon>
        <taxon>Microbacteriaceae</taxon>
        <taxon>Clavibacter</taxon>
    </lineage>
</organism>
<evidence type="ECO:0000256" key="5">
    <source>
        <dbReference type="ARBA" id="ARBA00022927"/>
    </source>
</evidence>
<keyword evidence="3 9" id="KW-1003">Cell membrane</keyword>
<dbReference type="HAMAP" id="MF_00236">
    <property type="entry name" value="TatA_E"/>
    <property type="match status" value="1"/>
</dbReference>
<dbReference type="NCBIfam" id="TIGR01411">
    <property type="entry name" value="tatAE"/>
    <property type="match status" value="1"/>
</dbReference>
<dbReference type="NCBIfam" id="NF001854">
    <property type="entry name" value="PRK00575.1"/>
    <property type="match status" value="1"/>
</dbReference>
<dbReference type="Pfam" id="PF02416">
    <property type="entry name" value="TatA_B_E"/>
    <property type="match status" value="1"/>
</dbReference>
<evidence type="ECO:0000313" key="11">
    <source>
        <dbReference type="EMBL" id="OUE02854.1"/>
    </source>
</evidence>
<gene>
    <name evidence="9 11" type="primary">tatA</name>
    <name evidence="11" type="ORF">CMMCAS07_12620</name>
</gene>
<dbReference type="PANTHER" id="PTHR42982">
    <property type="entry name" value="SEC-INDEPENDENT PROTEIN TRANSLOCASE PROTEIN TATA"/>
    <property type="match status" value="1"/>
</dbReference>
<evidence type="ECO:0000256" key="8">
    <source>
        <dbReference type="ARBA" id="ARBA00023136"/>
    </source>
</evidence>